<dbReference type="SUPFAM" id="SSF57625">
    <property type="entry name" value="Invertebrate chitin-binding proteins"/>
    <property type="match status" value="1"/>
</dbReference>
<name>A0A1D2M609_ORCCI</name>
<dbReference type="GO" id="GO:0008061">
    <property type="term" value="F:chitin binding"/>
    <property type="evidence" value="ECO:0007669"/>
    <property type="project" value="UniProtKB-KW"/>
</dbReference>
<dbReference type="Gene3D" id="2.170.140.10">
    <property type="entry name" value="Chitin binding domain"/>
    <property type="match status" value="1"/>
</dbReference>
<keyword evidence="5" id="KW-0325">Glycoprotein</keyword>
<comment type="caution">
    <text evidence="8">The sequence shown here is derived from an EMBL/GenBank/DDBJ whole genome shotgun (WGS) entry which is preliminary data.</text>
</comment>
<keyword evidence="4" id="KW-1015">Disulfide bond</keyword>
<evidence type="ECO:0000256" key="5">
    <source>
        <dbReference type="ARBA" id="ARBA00023180"/>
    </source>
</evidence>
<protein>
    <submittedName>
        <fullName evidence="8">Putative chitinase 3</fullName>
    </submittedName>
</protein>
<evidence type="ECO:0000256" key="1">
    <source>
        <dbReference type="ARBA" id="ARBA00022669"/>
    </source>
</evidence>
<dbReference type="EMBL" id="LJIJ01003627">
    <property type="protein sequence ID" value="ODM88415.1"/>
    <property type="molecule type" value="Genomic_DNA"/>
</dbReference>
<evidence type="ECO:0000256" key="6">
    <source>
        <dbReference type="SAM" id="SignalP"/>
    </source>
</evidence>
<dbReference type="GO" id="GO:0005576">
    <property type="term" value="C:extracellular region"/>
    <property type="evidence" value="ECO:0007669"/>
    <property type="project" value="InterPro"/>
</dbReference>
<proteinExistence type="predicted"/>
<feature type="domain" description="Chitin-binding type-2" evidence="7">
    <location>
        <begin position="22"/>
        <end position="78"/>
    </location>
</feature>
<keyword evidence="2 6" id="KW-0732">Signal</keyword>
<dbReference type="PROSITE" id="PS50940">
    <property type="entry name" value="CHIT_BIND_II"/>
    <property type="match status" value="1"/>
</dbReference>
<evidence type="ECO:0000259" key="7">
    <source>
        <dbReference type="PROSITE" id="PS50940"/>
    </source>
</evidence>
<gene>
    <name evidence="8" type="ORF">Ocin01_18268</name>
</gene>
<reference evidence="8 9" key="1">
    <citation type="journal article" date="2016" name="Genome Biol. Evol.">
        <title>Gene Family Evolution Reflects Adaptation to Soil Environmental Stressors in the Genome of the Collembolan Orchesella cincta.</title>
        <authorList>
            <person name="Faddeeva-Vakhrusheva A."/>
            <person name="Derks M.F."/>
            <person name="Anvar S.Y."/>
            <person name="Agamennone V."/>
            <person name="Suring W."/>
            <person name="Smit S."/>
            <person name="van Straalen N.M."/>
            <person name="Roelofs D."/>
        </authorList>
    </citation>
    <scope>NUCLEOTIDE SEQUENCE [LARGE SCALE GENOMIC DNA]</scope>
    <source>
        <tissue evidence="8">Mixed pool</tissue>
    </source>
</reference>
<dbReference type="PANTHER" id="PTHR23301:SF0">
    <property type="entry name" value="CHITIN-BINDING TYPE-2 DOMAIN-CONTAINING PROTEIN-RELATED"/>
    <property type="match status" value="1"/>
</dbReference>
<feature type="chain" id="PRO_5008903513" evidence="6">
    <location>
        <begin position="21"/>
        <end position="264"/>
    </location>
</feature>
<dbReference type="SMART" id="SM00494">
    <property type="entry name" value="ChtBD2"/>
    <property type="match status" value="1"/>
</dbReference>
<dbReference type="STRING" id="48709.A0A1D2M609"/>
<sequence>MNFQIILLTCICAAFHLIKGENVECPSEGLYYLPHSKCIQFNICFDGEVAEMTCPFGLYYNPANTQCDFPENVLECRGGTRPPISSTTIVTEEPETTTELPPGTITECGQSIIADNGTVRYKLNEVYDAGELCVFMIKFESGALNTTFSLDDHGLIDSDYNAITVLLTDPYPIFAGNLGIFQQNVSFEGYGAVNEYQFGDRIPTELQTKIPSNFPMPILGTNLAFNDETTADTLFGLSVKGWYGHEDICSNGFWIFSFNLQTSR</sequence>
<dbReference type="InterPro" id="IPR002557">
    <property type="entry name" value="Chitin-bd_dom"/>
</dbReference>
<dbReference type="OrthoDB" id="6020543at2759"/>
<keyword evidence="1" id="KW-0147">Chitin-binding</keyword>
<dbReference type="AlphaFoldDB" id="A0A1D2M609"/>
<dbReference type="Proteomes" id="UP000094527">
    <property type="component" value="Unassembled WGS sequence"/>
</dbReference>
<feature type="signal peptide" evidence="6">
    <location>
        <begin position="1"/>
        <end position="20"/>
    </location>
</feature>
<dbReference type="InterPro" id="IPR051940">
    <property type="entry name" value="Chitin_bind-dev_reg"/>
</dbReference>
<keyword evidence="3" id="KW-0677">Repeat</keyword>
<dbReference type="Pfam" id="PF01607">
    <property type="entry name" value="CBM_14"/>
    <property type="match status" value="1"/>
</dbReference>
<evidence type="ECO:0000256" key="2">
    <source>
        <dbReference type="ARBA" id="ARBA00022729"/>
    </source>
</evidence>
<dbReference type="PANTHER" id="PTHR23301">
    <property type="entry name" value="CHITIN BINDING PERITROPHIN-A"/>
    <property type="match status" value="1"/>
</dbReference>
<evidence type="ECO:0000256" key="3">
    <source>
        <dbReference type="ARBA" id="ARBA00022737"/>
    </source>
</evidence>
<organism evidence="8 9">
    <name type="scientific">Orchesella cincta</name>
    <name type="common">Springtail</name>
    <name type="synonym">Podura cincta</name>
    <dbReference type="NCBI Taxonomy" id="48709"/>
    <lineage>
        <taxon>Eukaryota</taxon>
        <taxon>Metazoa</taxon>
        <taxon>Ecdysozoa</taxon>
        <taxon>Arthropoda</taxon>
        <taxon>Hexapoda</taxon>
        <taxon>Collembola</taxon>
        <taxon>Entomobryomorpha</taxon>
        <taxon>Entomobryoidea</taxon>
        <taxon>Orchesellidae</taxon>
        <taxon>Orchesellinae</taxon>
        <taxon>Orchesella</taxon>
    </lineage>
</organism>
<accession>A0A1D2M609</accession>
<evidence type="ECO:0000256" key="4">
    <source>
        <dbReference type="ARBA" id="ARBA00023157"/>
    </source>
</evidence>
<evidence type="ECO:0000313" key="8">
    <source>
        <dbReference type="EMBL" id="ODM88415.1"/>
    </source>
</evidence>
<evidence type="ECO:0000313" key="9">
    <source>
        <dbReference type="Proteomes" id="UP000094527"/>
    </source>
</evidence>
<dbReference type="InterPro" id="IPR036508">
    <property type="entry name" value="Chitin-bd_dom_sf"/>
</dbReference>
<keyword evidence="9" id="KW-1185">Reference proteome</keyword>